<dbReference type="Pfam" id="PF00535">
    <property type="entry name" value="Glycos_transf_2"/>
    <property type="match status" value="1"/>
</dbReference>
<name>A0A7D6BMU9_FERL1</name>
<evidence type="ECO:0000259" key="2">
    <source>
        <dbReference type="Pfam" id="PF00535"/>
    </source>
</evidence>
<keyword evidence="1" id="KW-1133">Transmembrane helix</keyword>
<sequence length="312" mass="34767">MKLAVVVPAYNEEKTVGKVIHQIPKRIPGIEKVEIIVVDDGSTDWTVSEAMKAGAKVIRHKMNMGLAISFRDGLDAALEDGADVIVNTDADLQYDQRDIPKLIKPIIKGEADIVLTDRNVWKLPHMPLGKKIGNKLATWIVRILSGFPVKDAQSGFRAFSREAALNLNVLSGYTYVQETIIQAVFKKMKITQVPCKFRAREGDSRLIKSIWSYAKRAGLTITTTYVHYKPLEIFLTAGIFLVLLGFVIGFRVLANFLLTGSVSPYIPSAILTAILLIVGFQIVMLGLIADSINANRRTMERILYLIRKNSKR</sequence>
<dbReference type="PANTHER" id="PTHR48090">
    <property type="entry name" value="UNDECAPRENYL-PHOSPHATE 4-DEOXY-4-FORMAMIDO-L-ARABINOSE TRANSFERASE-RELATED"/>
    <property type="match status" value="1"/>
</dbReference>
<dbReference type="SUPFAM" id="SSF53448">
    <property type="entry name" value="Nucleotide-diphospho-sugar transferases"/>
    <property type="match status" value="1"/>
</dbReference>
<feature type="domain" description="Glycosyltransferase 2-like" evidence="2">
    <location>
        <begin position="5"/>
        <end position="161"/>
    </location>
</feature>
<dbReference type="InterPro" id="IPR050256">
    <property type="entry name" value="Glycosyltransferase_2"/>
</dbReference>
<dbReference type="InterPro" id="IPR001173">
    <property type="entry name" value="Glyco_trans_2-like"/>
</dbReference>
<accession>A0A7D6BMU9</accession>
<protein>
    <submittedName>
        <fullName evidence="3">Glycosyltransferase</fullName>
        <ecNumber evidence="3">2.4.1.-</ecNumber>
    </submittedName>
</protein>
<dbReference type="EMBL" id="CP058998">
    <property type="protein sequence ID" value="QLJ52182.1"/>
    <property type="molecule type" value="Genomic_DNA"/>
</dbReference>
<dbReference type="Proteomes" id="UP000510821">
    <property type="component" value="Chromosome"/>
</dbReference>
<dbReference type="Gene3D" id="3.90.550.10">
    <property type="entry name" value="Spore Coat Polysaccharide Biosynthesis Protein SpsA, Chain A"/>
    <property type="match status" value="1"/>
</dbReference>
<evidence type="ECO:0000313" key="3">
    <source>
        <dbReference type="EMBL" id="QLJ52182.1"/>
    </source>
</evidence>
<evidence type="ECO:0000313" key="4">
    <source>
        <dbReference type="Proteomes" id="UP000510821"/>
    </source>
</evidence>
<dbReference type="AlphaFoldDB" id="A0A7D6BMU9"/>
<dbReference type="GO" id="GO:0016757">
    <property type="term" value="F:glycosyltransferase activity"/>
    <property type="evidence" value="ECO:0007669"/>
    <property type="project" value="UniProtKB-KW"/>
</dbReference>
<dbReference type="EC" id="2.4.1.-" evidence="3"/>
<keyword evidence="3" id="KW-0328">Glycosyltransferase</keyword>
<dbReference type="PANTHER" id="PTHR48090:SF7">
    <property type="entry name" value="RFBJ PROTEIN"/>
    <property type="match status" value="1"/>
</dbReference>
<dbReference type="CDD" id="cd04179">
    <property type="entry name" value="DPM_DPG-synthase_like"/>
    <property type="match status" value="1"/>
</dbReference>
<dbReference type="KEGG" id="flt:Sv326_0007"/>
<feature type="transmembrane region" description="Helical" evidence="1">
    <location>
        <begin position="265"/>
        <end position="289"/>
    </location>
</feature>
<gene>
    <name evidence="3" type="ORF">Sv326_0007</name>
</gene>
<keyword evidence="1" id="KW-0472">Membrane</keyword>
<organism evidence="3 4">
    <name type="scientific">Fermentimicrarchaeum limneticum</name>
    <dbReference type="NCBI Taxonomy" id="2795018"/>
    <lineage>
        <taxon>Archaea</taxon>
        <taxon>Candidatus Micrarchaeota</taxon>
        <taxon>Candidatus Fermentimicrarchaeales</taxon>
        <taxon>Candidatus Fermentimicrarchaeaceae</taxon>
        <taxon>Candidatus Fermentimicrarchaeum</taxon>
    </lineage>
</organism>
<dbReference type="InterPro" id="IPR029044">
    <property type="entry name" value="Nucleotide-diphossugar_trans"/>
</dbReference>
<feature type="transmembrane region" description="Helical" evidence="1">
    <location>
        <begin position="233"/>
        <end position="253"/>
    </location>
</feature>
<evidence type="ECO:0000256" key="1">
    <source>
        <dbReference type="SAM" id="Phobius"/>
    </source>
</evidence>
<reference evidence="4" key="1">
    <citation type="submission" date="2020-07" db="EMBL/GenBank/DDBJ databases">
        <title>Metabolic diversity and evolutionary history of the archaeal phylum ###Micrarchaeota### uncovered from a freshwater lake metagenome.</title>
        <authorList>
            <person name="Kadnikov V.V."/>
            <person name="Savvichev A.S."/>
            <person name="Mardanov A.V."/>
            <person name="Beletsky A.V."/>
            <person name="Chupakov A.V."/>
            <person name="Kokryatskaya N.M."/>
            <person name="Pimenov N.V."/>
            <person name="Ravin N.V."/>
        </authorList>
    </citation>
    <scope>NUCLEOTIDE SEQUENCE [LARGE SCALE GENOMIC DNA]</scope>
</reference>
<keyword evidence="3" id="KW-0808">Transferase</keyword>
<proteinExistence type="predicted"/>
<keyword evidence="1" id="KW-0812">Transmembrane</keyword>